<feature type="compositionally biased region" description="Basic and acidic residues" evidence="7">
    <location>
        <begin position="227"/>
        <end position="249"/>
    </location>
</feature>
<evidence type="ECO:0000313" key="10">
    <source>
        <dbReference type="RefSeq" id="XP_023169359.2"/>
    </source>
</evidence>
<dbReference type="InterPro" id="IPR029000">
    <property type="entry name" value="Cyclophilin-like_dom_sf"/>
</dbReference>
<feature type="region of interest" description="Disordered" evidence="7">
    <location>
        <begin position="466"/>
        <end position="501"/>
    </location>
</feature>
<dbReference type="InterPro" id="IPR002130">
    <property type="entry name" value="Cyclophilin-type_PPIase_dom"/>
</dbReference>
<evidence type="ECO:0000259" key="8">
    <source>
        <dbReference type="PROSITE" id="PS50072"/>
    </source>
</evidence>
<comment type="subcellular location">
    <subcellularLocation>
        <location evidence="1">Nucleus</location>
    </subcellularLocation>
</comment>
<evidence type="ECO:0000256" key="5">
    <source>
        <dbReference type="ARBA" id="ARBA00042090"/>
    </source>
</evidence>
<feature type="domain" description="PPIase cyclophilin-type" evidence="8">
    <location>
        <begin position="19"/>
        <end position="166"/>
    </location>
</feature>
<evidence type="ECO:0000256" key="2">
    <source>
        <dbReference type="ARBA" id="ARBA00007365"/>
    </source>
</evidence>
<dbReference type="OMA" id="DDWYDVY"/>
<organism evidence="9 10">
    <name type="scientific">Drosophila hydei</name>
    <name type="common">Fruit fly</name>
    <dbReference type="NCBI Taxonomy" id="7224"/>
    <lineage>
        <taxon>Eukaryota</taxon>
        <taxon>Metazoa</taxon>
        <taxon>Ecdysozoa</taxon>
        <taxon>Arthropoda</taxon>
        <taxon>Hexapoda</taxon>
        <taxon>Insecta</taxon>
        <taxon>Pterygota</taxon>
        <taxon>Neoptera</taxon>
        <taxon>Endopterygota</taxon>
        <taxon>Diptera</taxon>
        <taxon>Brachycera</taxon>
        <taxon>Muscomorpha</taxon>
        <taxon>Ephydroidea</taxon>
        <taxon>Drosophilidae</taxon>
        <taxon>Drosophila</taxon>
    </lineage>
</organism>
<dbReference type="Pfam" id="PF00160">
    <property type="entry name" value="Pro_isomerase"/>
    <property type="match status" value="1"/>
</dbReference>
<dbReference type="RefSeq" id="XP_023169359.2">
    <property type="nucleotide sequence ID" value="XM_023313591.2"/>
</dbReference>
<dbReference type="GeneID" id="111598382"/>
<comment type="similarity">
    <text evidence="2">Belongs to the cyclophilin-type PPIase family.</text>
</comment>
<accession>A0A6J1LR14</accession>
<dbReference type="CDD" id="cd01925">
    <property type="entry name" value="cyclophilin_CeCYP16-like"/>
    <property type="match status" value="1"/>
</dbReference>
<evidence type="ECO:0000256" key="4">
    <source>
        <dbReference type="ARBA" id="ARBA00040027"/>
    </source>
</evidence>
<evidence type="ECO:0000256" key="3">
    <source>
        <dbReference type="ARBA" id="ARBA00023242"/>
    </source>
</evidence>
<dbReference type="CDD" id="cd22288">
    <property type="entry name" value="CWC27_CTD"/>
    <property type="match status" value="1"/>
</dbReference>
<evidence type="ECO:0000313" key="9">
    <source>
        <dbReference type="Proteomes" id="UP000504633"/>
    </source>
</evidence>
<dbReference type="PRINTS" id="PR00153">
    <property type="entry name" value="CSAPPISMRASE"/>
</dbReference>
<evidence type="ECO:0000256" key="6">
    <source>
        <dbReference type="ARBA" id="ARBA00046368"/>
    </source>
</evidence>
<dbReference type="KEGG" id="dhe:111598382"/>
<protein>
    <recommendedName>
        <fullName evidence="4">Spliceosome-associated protein CWC27 homolog</fullName>
    </recommendedName>
    <alternativeName>
        <fullName evidence="5">Probable inactive peptidyl-prolyl cis-trans isomerase CWC27 homolog</fullName>
    </alternativeName>
</protein>
<dbReference type="FunFam" id="2.40.100.10:FF:000007">
    <property type="entry name" value="Peptidyl-prolyl cis-trans isomerase CWC27 homolog"/>
    <property type="match status" value="1"/>
</dbReference>
<evidence type="ECO:0000256" key="1">
    <source>
        <dbReference type="ARBA" id="ARBA00004123"/>
    </source>
</evidence>
<name>A0A6J1LR14_DROHY</name>
<dbReference type="PROSITE" id="PS00170">
    <property type="entry name" value="CSA_PPIASE_1"/>
    <property type="match status" value="1"/>
</dbReference>
<dbReference type="OrthoDB" id="442970at2759"/>
<dbReference type="GO" id="GO:0006457">
    <property type="term" value="P:protein folding"/>
    <property type="evidence" value="ECO:0007669"/>
    <property type="project" value="InterPro"/>
</dbReference>
<comment type="subunit">
    <text evidence="6">Part of the activated spliceosome B/catalytic step 1 spliceosome, one of the forms of the spliceosome which has a well-formed active site but still cannot catalyze the branching reaction and is composed at least of 52 proteins, the U2, U5 and U6 snRNAs and the pre-mRNA. Recruited during early steps of activated spliceosome B maturation, it is probably one of the first proteins released from this complex as he matures to the spliceosome C complex. Component of the minor spliceosome, which splices U12-type introns.</text>
</comment>
<dbReference type="SUPFAM" id="SSF50891">
    <property type="entry name" value="Cyclophilin-like"/>
    <property type="match status" value="1"/>
</dbReference>
<keyword evidence="9" id="KW-1185">Reference proteome</keyword>
<dbReference type="GO" id="GO:0003755">
    <property type="term" value="F:peptidyl-prolyl cis-trans isomerase activity"/>
    <property type="evidence" value="ECO:0007669"/>
    <property type="project" value="InterPro"/>
</dbReference>
<keyword evidence="3" id="KW-0539">Nucleus</keyword>
<dbReference type="GO" id="GO:0071013">
    <property type="term" value="C:catalytic step 2 spliceosome"/>
    <property type="evidence" value="ECO:0007669"/>
    <property type="project" value="TreeGrafter"/>
</dbReference>
<gene>
    <name evidence="10" type="primary">LOC111598382</name>
</gene>
<evidence type="ECO:0000256" key="7">
    <source>
        <dbReference type="SAM" id="MobiDB-lite"/>
    </source>
</evidence>
<sequence length="501" mass="56719">MSNIYIQEPPTSGKVLLKTTVGDIDIELWARECPKACRNFVQLCLEGYYNGTTFHRLVKGFIVQGGDPNGDGTGGESIYGHPFKDEFHSRLRYSRRGLVGMANSGKDDNASQFFFTFAPAPELENKNTLFGKVTGDTVFNMLKLEEGIVDHQERPMYAHRIISAEVLSNPFNDIVPRSLPKATKVKKSKKEKQGVKNFGLLSFGEEAEGDEQETTIFVKQNAGKAKSLHDATDDPKLSKEPIKMPKTEPEPEPEQNDEHLSDDCEEETFAKTSINAEIVKSKLARSSKATSAKQPKYKDIKSESEEDDDDILMTQEQEQNQKKSKEKSKIREEIASLKRQYQMDKVNKDKQLSKEPEKNSKKEDIKGASENQYIKDFIQTKEKYTVKAKTVLKGQGREEFTLSLLSKFKSKLDNLKYKSSSDDADKEPKPVDDNEVEKEITGDDWLAHTLNFNSNVPVLAKDASTKGDDWYDVYDPRNPLNKRKRGATDHSKSSQKFKSSR</sequence>
<feature type="compositionally biased region" description="Basic and acidic residues" evidence="7">
    <location>
        <begin position="319"/>
        <end position="367"/>
    </location>
</feature>
<dbReference type="Proteomes" id="UP000504633">
    <property type="component" value="Unplaced"/>
</dbReference>
<feature type="region of interest" description="Disordered" evidence="7">
    <location>
        <begin position="220"/>
        <end position="369"/>
    </location>
</feature>
<dbReference type="InterPro" id="IPR020892">
    <property type="entry name" value="Cyclophilin-type_PPIase_CS"/>
</dbReference>
<dbReference type="PANTHER" id="PTHR45625">
    <property type="entry name" value="PEPTIDYL-PROLYL CIS-TRANS ISOMERASE-RELATED"/>
    <property type="match status" value="1"/>
</dbReference>
<dbReference type="PROSITE" id="PS50072">
    <property type="entry name" value="CSA_PPIASE_2"/>
    <property type="match status" value="1"/>
</dbReference>
<dbReference type="Gene3D" id="2.40.100.10">
    <property type="entry name" value="Cyclophilin-like"/>
    <property type="match status" value="1"/>
</dbReference>
<dbReference type="InterPro" id="IPR044666">
    <property type="entry name" value="Cyclophilin_A-like"/>
</dbReference>
<dbReference type="PANTHER" id="PTHR45625:SF6">
    <property type="entry name" value="SPLICEOSOME-ASSOCIATED PROTEIN CWC27 HOMOLOG"/>
    <property type="match status" value="1"/>
</dbReference>
<reference evidence="10" key="1">
    <citation type="submission" date="2025-08" db="UniProtKB">
        <authorList>
            <consortium name="RefSeq"/>
        </authorList>
    </citation>
    <scope>IDENTIFICATION</scope>
    <source>
        <strain evidence="10">15085-1641.00</strain>
        <tissue evidence="10">Whole body</tissue>
    </source>
</reference>
<feature type="region of interest" description="Disordered" evidence="7">
    <location>
        <begin position="416"/>
        <end position="440"/>
    </location>
</feature>
<dbReference type="AlphaFoldDB" id="A0A6J1LR14"/>
<proteinExistence type="inferred from homology"/>